<dbReference type="GO" id="GO:0008961">
    <property type="term" value="F:phosphatidylglycerol-prolipoprotein diacylglyceryl transferase activity"/>
    <property type="evidence" value="ECO:0007669"/>
    <property type="project" value="UniProtKB-UniRule"/>
</dbReference>
<keyword evidence="9" id="KW-1185">Reference proteome</keyword>
<keyword evidence="8" id="KW-0449">Lipoprotein</keyword>
<keyword evidence="5 7" id="KW-1133">Transmembrane helix</keyword>
<dbReference type="GO" id="GO:0005886">
    <property type="term" value="C:plasma membrane"/>
    <property type="evidence" value="ECO:0007669"/>
    <property type="project" value="UniProtKB-SubCell"/>
</dbReference>
<dbReference type="HAMAP" id="MF_01147">
    <property type="entry name" value="Lgt"/>
    <property type="match status" value="1"/>
</dbReference>
<comment type="catalytic activity">
    <reaction evidence="7">
        <text>L-cysteinyl-[prolipoprotein] + a 1,2-diacyl-sn-glycero-3-phospho-(1'-sn-glycerol) = an S-1,2-diacyl-sn-glyceryl-L-cysteinyl-[prolipoprotein] + sn-glycerol 1-phosphate + H(+)</text>
        <dbReference type="Rhea" id="RHEA:56712"/>
        <dbReference type="Rhea" id="RHEA-COMP:14679"/>
        <dbReference type="Rhea" id="RHEA-COMP:14680"/>
        <dbReference type="ChEBI" id="CHEBI:15378"/>
        <dbReference type="ChEBI" id="CHEBI:29950"/>
        <dbReference type="ChEBI" id="CHEBI:57685"/>
        <dbReference type="ChEBI" id="CHEBI:64716"/>
        <dbReference type="ChEBI" id="CHEBI:140658"/>
        <dbReference type="EC" id="2.5.1.145"/>
    </reaction>
</comment>
<evidence type="ECO:0000256" key="2">
    <source>
        <dbReference type="ARBA" id="ARBA00022475"/>
    </source>
</evidence>
<evidence type="ECO:0000313" key="8">
    <source>
        <dbReference type="EMBL" id="MBB6347663.1"/>
    </source>
</evidence>
<comment type="subcellular location">
    <subcellularLocation>
        <location evidence="7">Cell membrane</location>
        <topology evidence="7">Multi-pass membrane protein</topology>
    </subcellularLocation>
</comment>
<evidence type="ECO:0000256" key="6">
    <source>
        <dbReference type="ARBA" id="ARBA00023136"/>
    </source>
</evidence>
<comment type="caution">
    <text evidence="7">Lacks conserved residue(s) required for the propagation of feature annotation.</text>
</comment>
<protein>
    <recommendedName>
        <fullName evidence="7">Phosphatidylglycerol--prolipoprotein diacylglyceryl transferase</fullName>
        <ecNumber evidence="7">2.5.1.145</ecNumber>
    </recommendedName>
</protein>
<feature type="transmembrane region" description="Helical" evidence="7">
    <location>
        <begin position="89"/>
        <end position="111"/>
    </location>
</feature>
<keyword evidence="2 7" id="KW-1003">Cell membrane</keyword>
<evidence type="ECO:0000256" key="1">
    <source>
        <dbReference type="ARBA" id="ARBA00007150"/>
    </source>
</evidence>
<dbReference type="RefSeq" id="WP_185085569.1">
    <property type="nucleotide sequence ID" value="NZ_JACHJB010000002.1"/>
</dbReference>
<keyword evidence="4 7" id="KW-0812">Transmembrane</keyword>
<evidence type="ECO:0000256" key="4">
    <source>
        <dbReference type="ARBA" id="ARBA00022692"/>
    </source>
</evidence>
<comment type="function">
    <text evidence="7">Catalyzes the transfer of the diacylglyceryl group from phosphatidylglycerol to the sulfhydryl group of the N-terminal cysteine of a prolipoprotein, the first step in the formation of mature lipoproteins.</text>
</comment>
<proteinExistence type="inferred from homology"/>
<keyword evidence="6 7" id="KW-0472">Membrane</keyword>
<dbReference type="AlphaFoldDB" id="A0A7X0C3S8"/>
<keyword evidence="3 7" id="KW-0808">Transferase</keyword>
<evidence type="ECO:0000256" key="7">
    <source>
        <dbReference type="HAMAP-Rule" id="MF_01147"/>
    </source>
</evidence>
<evidence type="ECO:0000313" key="9">
    <source>
        <dbReference type="Proteomes" id="UP000583800"/>
    </source>
</evidence>
<dbReference type="UniPathway" id="UPA00664"/>
<dbReference type="InterPro" id="IPR001640">
    <property type="entry name" value="Lgt"/>
</dbReference>
<dbReference type="NCBIfam" id="TIGR00544">
    <property type="entry name" value="lgt"/>
    <property type="match status" value="1"/>
</dbReference>
<reference evidence="8 9" key="1">
    <citation type="submission" date="2020-08" db="EMBL/GenBank/DDBJ databases">
        <title>Sequencing the genomes of 1000 actinobacteria strains.</title>
        <authorList>
            <person name="Klenk H.-P."/>
        </authorList>
    </citation>
    <scope>NUCLEOTIDE SEQUENCE [LARGE SCALE GENOMIC DNA]</scope>
    <source>
        <strain evidence="8 9">DSM 45913</strain>
    </source>
</reference>
<sequence length="276" mass="30233">MTAIPSPTQAVWHLGPLPIRAYSLLMLLAVLVGIWVTRHRWVARGGEPGAVGDIATWAVPFGLVGARLYHVATDWQQYFGPGKDPLRAFAIWEGGISVWGAVAGGAVGAWLACRRRGIALRDFADAVAPGIALGQAIARWGNWFNQELYGRPTTLPWALEIDPAHRPPGMESTATYHPAFLYESLWNLGVAGFVVWAERRFRLDRGRTFALYAAAYTAGRAWIEWLRIDPTHHILGLRLNDWTALLTFTAAVTYLTATRKAAPADRPGGGLPHGHA</sequence>
<gene>
    <name evidence="7" type="primary">lgt</name>
    <name evidence="8" type="ORF">FHU36_004208</name>
</gene>
<evidence type="ECO:0000256" key="3">
    <source>
        <dbReference type="ARBA" id="ARBA00022679"/>
    </source>
</evidence>
<evidence type="ECO:0000256" key="5">
    <source>
        <dbReference type="ARBA" id="ARBA00022989"/>
    </source>
</evidence>
<dbReference type="EMBL" id="JACHJB010000002">
    <property type="protein sequence ID" value="MBB6347663.1"/>
    <property type="molecule type" value="Genomic_DNA"/>
</dbReference>
<dbReference type="Proteomes" id="UP000583800">
    <property type="component" value="Unassembled WGS sequence"/>
</dbReference>
<feature type="transmembrane region" description="Helical" evidence="7">
    <location>
        <begin position="49"/>
        <end position="69"/>
    </location>
</feature>
<name>A0A7X0C3S8_9ACTN</name>
<feature type="binding site" evidence="7">
    <location>
        <position position="139"/>
    </location>
    <ligand>
        <name>a 1,2-diacyl-sn-glycero-3-phospho-(1'-sn-glycerol)</name>
        <dbReference type="ChEBI" id="CHEBI:64716"/>
    </ligand>
</feature>
<organism evidence="8 9">
    <name type="scientific">Nonomuraea muscovyensis</name>
    <dbReference type="NCBI Taxonomy" id="1124761"/>
    <lineage>
        <taxon>Bacteria</taxon>
        <taxon>Bacillati</taxon>
        <taxon>Actinomycetota</taxon>
        <taxon>Actinomycetes</taxon>
        <taxon>Streptosporangiales</taxon>
        <taxon>Streptosporangiaceae</taxon>
        <taxon>Nonomuraea</taxon>
    </lineage>
</organism>
<dbReference type="PANTHER" id="PTHR30589:SF0">
    <property type="entry name" value="PHOSPHATIDYLGLYCEROL--PROLIPOPROTEIN DIACYLGLYCERYL TRANSFERASE"/>
    <property type="match status" value="1"/>
</dbReference>
<feature type="transmembrane region" description="Helical" evidence="7">
    <location>
        <begin position="19"/>
        <end position="37"/>
    </location>
</feature>
<accession>A0A7X0C3S8</accession>
<dbReference type="EC" id="2.5.1.145" evidence="7"/>
<dbReference type="PANTHER" id="PTHR30589">
    <property type="entry name" value="PROLIPOPROTEIN DIACYLGLYCERYL TRANSFERASE"/>
    <property type="match status" value="1"/>
</dbReference>
<comment type="similarity">
    <text evidence="1 7">Belongs to the Lgt family.</text>
</comment>
<comment type="pathway">
    <text evidence="7">Protein modification; lipoprotein biosynthesis (diacylglyceryl transfer).</text>
</comment>
<comment type="caution">
    <text evidence="8">The sequence shown here is derived from an EMBL/GenBank/DDBJ whole genome shotgun (WGS) entry which is preliminary data.</text>
</comment>
<dbReference type="GO" id="GO:0042158">
    <property type="term" value="P:lipoprotein biosynthetic process"/>
    <property type="evidence" value="ECO:0007669"/>
    <property type="project" value="UniProtKB-UniRule"/>
</dbReference>
<dbReference type="Pfam" id="PF01790">
    <property type="entry name" value="LGT"/>
    <property type="match status" value="1"/>
</dbReference>